<dbReference type="Proteomes" id="UP000401717">
    <property type="component" value="Unassembled WGS sequence"/>
</dbReference>
<evidence type="ECO:0000313" key="2">
    <source>
        <dbReference type="EMBL" id="VUF12683.1"/>
    </source>
</evidence>
<reference evidence="2 3" key="1">
    <citation type="submission" date="2019-06" db="EMBL/GenBank/DDBJ databases">
        <authorList>
            <person name="Rodrigo-Torres L."/>
            <person name="Arahal R. D."/>
            <person name="Lucena T."/>
        </authorList>
    </citation>
    <scope>NUCLEOTIDE SEQUENCE [LARGE SCALE GENOMIC DNA]</scope>
    <source>
        <strain evidence="2 3">SW08-7</strain>
    </source>
</reference>
<reference evidence="1" key="2">
    <citation type="journal article" date="2021" name="Front. Microbiol.">
        <title>Comprehensive Comparative Genomics and Phenotyping of Methylobacterium Species.</title>
        <authorList>
            <person name="Alessa O."/>
            <person name="Ogura Y."/>
            <person name="Fujitani Y."/>
            <person name="Takami H."/>
            <person name="Hayashi T."/>
            <person name="Sahin N."/>
            <person name="Tani A."/>
        </authorList>
    </citation>
    <scope>NUCLEOTIDE SEQUENCE</scope>
    <source>
        <strain evidence="1">DSM 22415</strain>
    </source>
</reference>
<name>A0A564FX25_9HYPH</name>
<evidence type="ECO:0000313" key="1">
    <source>
        <dbReference type="EMBL" id="GJD57361.1"/>
    </source>
</evidence>
<reference evidence="1" key="3">
    <citation type="submission" date="2021-08" db="EMBL/GenBank/DDBJ databases">
        <authorList>
            <person name="Tani A."/>
            <person name="Ola A."/>
            <person name="Ogura Y."/>
            <person name="Katsura K."/>
            <person name="Hayashi T."/>
        </authorList>
    </citation>
    <scope>NUCLEOTIDE SEQUENCE</scope>
    <source>
        <strain evidence="1">DSM 22415</strain>
    </source>
</reference>
<accession>A0A564FX25</accession>
<sequence>MAVIAFPENRTEADDVRERRGQAIAHARQLRSLAWVALRDGMPHGALRAATARTAARRILQHERRAAILSRVVADAMDAFVQEQAALAG</sequence>
<protein>
    <submittedName>
        <fullName evidence="2">Uncharacterized protein</fullName>
    </submittedName>
</protein>
<evidence type="ECO:0000313" key="4">
    <source>
        <dbReference type="Proteomes" id="UP001055303"/>
    </source>
</evidence>
<organism evidence="2 3">
    <name type="scientific">Methylobacterium dankookense</name>
    <dbReference type="NCBI Taxonomy" id="560405"/>
    <lineage>
        <taxon>Bacteria</taxon>
        <taxon>Pseudomonadati</taxon>
        <taxon>Pseudomonadota</taxon>
        <taxon>Alphaproteobacteria</taxon>
        <taxon>Hyphomicrobiales</taxon>
        <taxon>Methylobacteriaceae</taxon>
        <taxon>Methylobacterium</taxon>
    </lineage>
</organism>
<gene>
    <name evidence="1" type="ORF">IFDJLNFL_3262</name>
    <name evidence="2" type="ORF">MTDSW087_02376</name>
</gene>
<keyword evidence="4" id="KW-1185">Reference proteome</keyword>
<dbReference type="AlphaFoldDB" id="A0A564FX25"/>
<evidence type="ECO:0000313" key="3">
    <source>
        <dbReference type="Proteomes" id="UP000401717"/>
    </source>
</evidence>
<dbReference type="EMBL" id="BPQI01000099">
    <property type="protein sequence ID" value="GJD57361.1"/>
    <property type="molecule type" value="Genomic_DNA"/>
</dbReference>
<dbReference type="OrthoDB" id="8001693at2"/>
<proteinExistence type="predicted"/>
<dbReference type="Proteomes" id="UP001055303">
    <property type="component" value="Unassembled WGS sequence"/>
</dbReference>
<dbReference type="EMBL" id="CABFVH010000012">
    <property type="protein sequence ID" value="VUF12683.1"/>
    <property type="molecule type" value="Genomic_DNA"/>
</dbReference>
<dbReference type="RefSeq" id="WP_144764051.1">
    <property type="nucleotide sequence ID" value="NZ_BPQI01000099.1"/>
</dbReference>